<evidence type="ECO:0000259" key="11">
    <source>
        <dbReference type="Pfam" id="PF16187"/>
    </source>
</evidence>
<evidence type="ECO:0000256" key="8">
    <source>
        <dbReference type="SAM" id="MobiDB-lite"/>
    </source>
</evidence>
<proteinExistence type="inferred from homology"/>
<dbReference type="Pfam" id="PF16187">
    <property type="entry name" value="Peptidase_M16_M"/>
    <property type="match status" value="1"/>
</dbReference>
<feature type="compositionally biased region" description="Gly residues" evidence="8">
    <location>
        <begin position="136"/>
        <end position="145"/>
    </location>
</feature>
<evidence type="ECO:0000259" key="12">
    <source>
        <dbReference type="Pfam" id="PF22456"/>
    </source>
</evidence>
<evidence type="ECO:0000256" key="3">
    <source>
        <dbReference type="ARBA" id="ARBA00022670"/>
    </source>
</evidence>
<protein>
    <submittedName>
        <fullName evidence="13">Uncharacterized protein</fullName>
    </submittedName>
</protein>
<dbReference type="InterPro" id="IPR054734">
    <property type="entry name" value="PqqF-like_C_4"/>
</dbReference>
<dbReference type="GO" id="GO:0006508">
    <property type="term" value="P:proteolysis"/>
    <property type="evidence" value="ECO:0007669"/>
    <property type="project" value="UniProtKB-KW"/>
</dbReference>
<evidence type="ECO:0000259" key="10">
    <source>
        <dbReference type="Pfam" id="PF05193"/>
    </source>
</evidence>
<feature type="domain" description="Coenzyme PQQ synthesis protein F-like C-terminal lobe" evidence="12">
    <location>
        <begin position="1036"/>
        <end position="1135"/>
    </location>
</feature>
<dbReference type="Pfam" id="PF00675">
    <property type="entry name" value="Peptidase_M16"/>
    <property type="match status" value="1"/>
</dbReference>
<reference evidence="13" key="1">
    <citation type="journal article" date="2021" name="Proc. Natl. Acad. Sci. U.S.A.">
        <title>Three genomes in the algal genus Volvox reveal the fate of a haploid sex-determining region after a transition to homothallism.</title>
        <authorList>
            <person name="Yamamoto K."/>
            <person name="Hamaji T."/>
            <person name="Kawai-Toyooka H."/>
            <person name="Matsuzaki R."/>
            <person name="Takahashi F."/>
            <person name="Nishimura Y."/>
            <person name="Kawachi M."/>
            <person name="Noguchi H."/>
            <person name="Minakuchi Y."/>
            <person name="Umen J.G."/>
            <person name="Toyoda A."/>
            <person name="Nozaki H."/>
        </authorList>
    </citation>
    <scope>NUCLEOTIDE SEQUENCE</scope>
    <source>
        <strain evidence="13">NIES-3780</strain>
    </source>
</reference>
<feature type="compositionally biased region" description="Gly residues" evidence="8">
    <location>
        <begin position="84"/>
        <end position="102"/>
    </location>
</feature>
<accession>A0A8J4F8Q2</accession>
<dbReference type="Pfam" id="PF22456">
    <property type="entry name" value="PqqF-like_C_4"/>
    <property type="match status" value="1"/>
</dbReference>
<dbReference type="InterPro" id="IPR011765">
    <property type="entry name" value="Pept_M16_N"/>
</dbReference>
<keyword evidence="4" id="KW-0479">Metal-binding</keyword>
<dbReference type="PANTHER" id="PTHR43690">
    <property type="entry name" value="NARDILYSIN"/>
    <property type="match status" value="1"/>
</dbReference>
<dbReference type="AlphaFoldDB" id="A0A8J4F8Q2"/>
<dbReference type="InterPro" id="IPR011249">
    <property type="entry name" value="Metalloenz_LuxS/M16"/>
</dbReference>
<dbReference type="InterPro" id="IPR007863">
    <property type="entry name" value="Peptidase_M16_C"/>
</dbReference>
<evidence type="ECO:0000256" key="4">
    <source>
        <dbReference type="ARBA" id="ARBA00022723"/>
    </source>
</evidence>
<feature type="domain" description="Peptidase M16 N-terminal" evidence="9">
    <location>
        <begin position="190"/>
        <end position="307"/>
    </location>
</feature>
<feature type="domain" description="Peptidase M16 middle/third" evidence="11">
    <location>
        <begin position="540"/>
        <end position="897"/>
    </location>
</feature>
<evidence type="ECO:0000256" key="5">
    <source>
        <dbReference type="ARBA" id="ARBA00022801"/>
    </source>
</evidence>
<dbReference type="Gene3D" id="3.30.830.10">
    <property type="entry name" value="Metalloenzyme, LuxS/M16 peptidase-like"/>
    <property type="match status" value="4"/>
</dbReference>
<dbReference type="GO" id="GO:0046872">
    <property type="term" value="F:metal ion binding"/>
    <property type="evidence" value="ECO:0007669"/>
    <property type="project" value="UniProtKB-KW"/>
</dbReference>
<name>A0A8J4F8Q2_9CHLO</name>
<gene>
    <name evidence="13" type="ORF">Vafri_19492</name>
</gene>
<feature type="compositionally biased region" description="Acidic residues" evidence="8">
    <location>
        <begin position="148"/>
        <end position="171"/>
    </location>
</feature>
<dbReference type="GO" id="GO:0005737">
    <property type="term" value="C:cytoplasm"/>
    <property type="evidence" value="ECO:0007669"/>
    <property type="project" value="UniProtKB-ARBA"/>
</dbReference>
<feature type="compositionally biased region" description="Acidic residues" evidence="8">
    <location>
        <begin position="119"/>
        <end position="132"/>
    </location>
</feature>
<keyword evidence="3" id="KW-0645">Protease</keyword>
<dbReference type="PANTHER" id="PTHR43690:SF18">
    <property type="entry name" value="INSULIN-DEGRADING ENZYME-RELATED"/>
    <property type="match status" value="1"/>
</dbReference>
<comment type="caution">
    <text evidence="13">The sequence shown here is derived from an EMBL/GenBank/DDBJ whole genome shotgun (WGS) entry which is preliminary data.</text>
</comment>
<dbReference type="SUPFAM" id="SSF63411">
    <property type="entry name" value="LuxS/MPP-like metallohydrolase"/>
    <property type="match status" value="5"/>
</dbReference>
<feature type="compositionally biased region" description="Basic residues" evidence="8">
    <location>
        <begin position="178"/>
        <end position="192"/>
    </location>
</feature>
<dbReference type="InterPro" id="IPR032632">
    <property type="entry name" value="Peptidase_M16_M"/>
</dbReference>
<feature type="domain" description="Peptidase M16 C-terminal" evidence="10">
    <location>
        <begin position="348"/>
        <end position="533"/>
    </location>
</feature>
<dbReference type="PROSITE" id="PS00143">
    <property type="entry name" value="INSULINASE"/>
    <property type="match status" value="1"/>
</dbReference>
<dbReference type="GO" id="GO:0004222">
    <property type="term" value="F:metalloendopeptidase activity"/>
    <property type="evidence" value="ECO:0007669"/>
    <property type="project" value="InterPro"/>
</dbReference>
<feature type="compositionally biased region" description="Low complexity" evidence="8">
    <location>
        <begin position="51"/>
        <end position="62"/>
    </location>
</feature>
<evidence type="ECO:0000313" key="14">
    <source>
        <dbReference type="Proteomes" id="UP000747399"/>
    </source>
</evidence>
<dbReference type="FunFam" id="3.30.830.10:FF:000005">
    <property type="entry name" value="nardilysin isoform X1"/>
    <property type="match status" value="1"/>
</dbReference>
<evidence type="ECO:0000259" key="9">
    <source>
        <dbReference type="Pfam" id="PF00675"/>
    </source>
</evidence>
<comment type="cofactor">
    <cofactor evidence="1">
        <name>Zn(2+)</name>
        <dbReference type="ChEBI" id="CHEBI:29105"/>
    </cofactor>
</comment>
<sequence length="1267" mass="135485">MPSPEGIPPGNGGVIEVLRSPNDKKKYQYLVLENGLRVLLISDPEMQNVPAAEGDGQAADGGMEVEGEAVRERAEVPASAKIRGGSGRGSGGRGRGRGGGAGADRAADDVEESSGGLMSDDEDEDEEDEEESGSGSSSGSGGSSGEGEHDEEMASEEGPSGEDEEGEEGGEGDCGRRGGGRGKKSGGGHKAPVKKAAAAMAVGVGSFSDPEDLQGLSHYLEHMLFMGSARYPSENEYDDFLTRHGGAANAFTDLEVTNYHFEVAPPHLSGALDRFAQFFIAPLCSEGSLEREVLAVDSEFCQVLQDDHCRLAQIMCHTSRLGHIYRQFSWGNKTSLWEQPRMAGLDVRRRLLEYYNQHYGADRSCLVVLGGEDLATLAGMVADSFGAMPTGRGPQPSFAALEPPFEGRFLHVLPAVRDSHELRITFQMPPLQRLYGSKADSYISHLLGHEGPGSLLSALKARGWATEILAGVDDDGYSSNSCCSLFGVDVTLTEAGLAAGPGGCGLAVVELVFAYINMMRREGPQEWVWQEMRAVSEQRWRFLEEGDPMDTVSRLAAAMHITRPEHTLVSEYLHETWQPDLVRRLMERMEPGSAGQAVSYRIDLLTRRYDEVKSRVLALASREGVPARDEKEPWFGLEVVVMELPQSLCEGWANQGILGELRLPPRNPYLPSDFSLRCDDPDTVSSEPSVCCPAAAPAGVSSPLATPPVMLLDRPGLRLWHKLDTTFRTPRAAVHWRLFSPAGHTSARAAACSHLSLKLIEEALREDAYLADVAGLHYHTSPEGLAGLEFRVDGFSDKMGVLVGRLAGALAGLARAGRGEGAGDGGGEAAAGGDESMATGSGAAGSVGLDSALVAHFSSVREALVRKYRNMNMEVGQHASYSRLFILCSRAFHCDDIRKHLEELRPQDIPPFVTHLLSHCHVEAFVHGNITSAVAVQLAEAVVSALGPGCKMDSEERQRDQCVVVPGAAAAAATAAAGMATAEATEATEATEAVALDVGTVVPLLAKNPKEENAALEVYYQLAPATDPRDRAALDLIDQILYEPCYDTLRTKQQLGYSVYSGTRLTGGVSGFCVQVVSARHPPEHLDACVESFLAAMCSRIRAMSAEELSTHVGALVASKMQRDRNLVDEAGRLWGHISSQRYDFFSRELEVAALEGVTIDDVYDMFVRYLLPPSAGISARSSCSGDGSSGRRKLSVHVRPHGPLAAAESDKAAEDSSGAAAGQMNSAGIVAAAALRPMSEPGDLVSVRSQWPLHALHLGQPPAPIL</sequence>
<dbReference type="FunFam" id="3.30.830.10:FF:000012">
    <property type="entry name" value="Protease 3"/>
    <property type="match status" value="1"/>
</dbReference>
<dbReference type="Proteomes" id="UP000747399">
    <property type="component" value="Unassembled WGS sequence"/>
</dbReference>
<evidence type="ECO:0000256" key="7">
    <source>
        <dbReference type="ARBA" id="ARBA00023049"/>
    </source>
</evidence>
<dbReference type="EMBL" id="BNCO01000079">
    <property type="protein sequence ID" value="GIL65843.1"/>
    <property type="molecule type" value="Genomic_DNA"/>
</dbReference>
<comment type="similarity">
    <text evidence="2">Belongs to the peptidase M16 family.</text>
</comment>
<dbReference type="InterPro" id="IPR001431">
    <property type="entry name" value="Pept_M16_Zn_BS"/>
</dbReference>
<feature type="compositionally biased region" description="Gly residues" evidence="8">
    <location>
        <begin position="819"/>
        <end position="830"/>
    </location>
</feature>
<evidence type="ECO:0000313" key="13">
    <source>
        <dbReference type="EMBL" id="GIL65843.1"/>
    </source>
</evidence>
<organism evidence="13 14">
    <name type="scientific">Volvox africanus</name>
    <dbReference type="NCBI Taxonomy" id="51714"/>
    <lineage>
        <taxon>Eukaryota</taxon>
        <taxon>Viridiplantae</taxon>
        <taxon>Chlorophyta</taxon>
        <taxon>core chlorophytes</taxon>
        <taxon>Chlorophyceae</taxon>
        <taxon>CS clade</taxon>
        <taxon>Chlamydomonadales</taxon>
        <taxon>Volvocaceae</taxon>
        <taxon>Volvox</taxon>
    </lineage>
</organism>
<evidence type="ECO:0000256" key="6">
    <source>
        <dbReference type="ARBA" id="ARBA00022833"/>
    </source>
</evidence>
<keyword evidence="6" id="KW-0862">Zinc</keyword>
<feature type="region of interest" description="Disordered" evidence="8">
    <location>
        <begin position="818"/>
        <end position="837"/>
    </location>
</feature>
<dbReference type="InterPro" id="IPR050626">
    <property type="entry name" value="Peptidase_M16"/>
</dbReference>
<keyword evidence="7" id="KW-0482">Metalloprotease</keyword>
<evidence type="ECO:0000256" key="2">
    <source>
        <dbReference type="ARBA" id="ARBA00007261"/>
    </source>
</evidence>
<feature type="region of interest" description="Disordered" evidence="8">
    <location>
        <begin position="48"/>
        <end position="192"/>
    </location>
</feature>
<keyword evidence="14" id="KW-1185">Reference proteome</keyword>
<keyword evidence="5" id="KW-0378">Hydrolase</keyword>
<dbReference type="Pfam" id="PF05193">
    <property type="entry name" value="Peptidase_M16_C"/>
    <property type="match status" value="1"/>
</dbReference>
<evidence type="ECO:0000256" key="1">
    <source>
        <dbReference type="ARBA" id="ARBA00001947"/>
    </source>
</evidence>